<gene>
    <name evidence="2" type="ORF">Lalb_Chr07g0194671</name>
</gene>
<dbReference type="EMBL" id="WOCE01000007">
    <property type="protein sequence ID" value="KAE9611155.1"/>
    <property type="molecule type" value="Genomic_DNA"/>
</dbReference>
<dbReference type="Proteomes" id="UP000447434">
    <property type="component" value="Chromosome 7"/>
</dbReference>
<comment type="caution">
    <text evidence="2">The sequence shown here is derived from an EMBL/GenBank/DDBJ whole genome shotgun (WGS) entry which is preliminary data.</text>
</comment>
<accession>A0A6A4QAB9</accession>
<sequence>MHTFSFSSIYCWKKSSSCFLSILYRTKDSVKSVSPSDYTILYQLCLMTLLVLDFPLFCLLIFFFSFFKFLC</sequence>
<evidence type="ECO:0000313" key="2">
    <source>
        <dbReference type="EMBL" id="KAE9611155.1"/>
    </source>
</evidence>
<reference evidence="3" key="1">
    <citation type="journal article" date="2020" name="Nat. Commun.">
        <title>Genome sequence of the cluster root forming white lupin.</title>
        <authorList>
            <person name="Hufnagel B."/>
            <person name="Marques A."/>
            <person name="Soriano A."/>
            <person name="Marques L."/>
            <person name="Divol F."/>
            <person name="Doumas P."/>
            <person name="Sallet E."/>
            <person name="Mancinotti D."/>
            <person name="Carrere S."/>
            <person name="Marande W."/>
            <person name="Arribat S."/>
            <person name="Keller J."/>
            <person name="Huneau C."/>
            <person name="Blein T."/>
            <person name="Aime D."/>
            <person name="Laguerre M."/>
            <person name="Taylor J."/>
            <person name="Schubert V."/>
            <person name="Nelson M."/>
            <person name="Geu-Flores F."/>
            <person name="Crespi M."/>
            <person name="Gallardo-Guerrero K."/>
            <person name="Delaux P.-M."/>
            <person name="Salse J."/>
            <person name="Berges H."/>
            <person name="Guyot R."/>
            <person name="Gouzy J."/>
            <person name="Peret B."/>
        </authorList>
    </citation>
    <scope>NUCLEOTIDE SEQUENCE [LARGE SCALE GENOMIC DNA]</scope>
    <source>
        <strain evidence="3">cv. Amiga</strain>
    </source>
</reference>
<protein>
    <submittedName>
        <fullName evidence="2">Uncharacterized protein</fullName>
    </submittedName>
</protein>
<proteinExistence type="predicted"/>
<organism evidence="2 3">
    <name type="scientific">Lupinus albus</name>
    <name type="common">White lupine</name>
    <name type="synonym">Lupinus termis</name>
    <dbReference type="NCBI Taxonomy" id="3870"/>
    <lineage>
        <taxon>Eukaryota</taxon>
        <taxon>Viridiplantae</taxon>
        <taxon>Streptophyta</taxon>
        <taxon>Embryophyta</taxon>
        <taxon>Tracheophyta</taxon>
        <taxon>Spermatophyta</taxon>
        <taxon>Magnoliopsida</taxon>
        <taxon>eudicotyledons</taxon>
        <taxon>Gunneridae</taxon>
        <taxon>Pentapetalae</taxon>
        <taxon>rosids</taxon>
        <taxon>fabids</taxon>
        <taxon>Fabales</taxon>
        <taxon>Fabaceae</taxon>
        <taxon>Papilionoideae</taxon>
        <taxon>50 kb inversion clade</taxon>
        <taxon>genistoids sensu lato</taxon>
        <taxon>core genistoids</taxon>
        <taxon>Genisteae</taxon>
        <taxon>Lupinus</taxon>
    </lineage>
</organism>
<evidence type="ECO:0000256" key="1">
    <source>
        <dbReference type="SAM" id="Phobius"/>
    </source>
</evidence>
<keyword evidence="3" id="KW-1185">Reference proteome</keyword>
<name>A0A6A4QAB9_LUPAL</name>
<keyword evidence="1" id="KW-1133">Transmembrane helix</keyword>
<dbReference type="AlphaFoldDB" id="A0A6A4QAB9"/>
<keyword evidence="1" id="KW-0472">Membrane</keyword>
<keyword evidence="1" id="KW-0812">Transmembrane</keyword>
<feature type="transmembrane region" description="Helical" evidence="1">
    <location>
        <begin position="40"/>
        <end position="67"/>
    </location>
</feature>
<evidence type="ECO:0000313" key="3">
    <source>
        <dbReference type="Proteomes" id="UP000447434"/>
    </source>
</evidence>